<comment type="caution">
    <text evidence="1">The sequence shown here is derived from an EMBL/GenBank/DDBJ whole genome shotgun (WGS) entry which is preliminary data.</text>
</comment>
<dbReference type="Pfam" id="PF00300">
    <property type="entry name" value="His_Phos_1"/>
    <property type="match status" value="2"/>
</dbReference>
<dbReference type="GO" id="GO:0016791">
    <property type="term" value="F:phosphatase activity"/>
    <property type="evidence" value="ECO:0007669"/>
    <property type="project" value="TreeGrafter"/>
</dbReference>
<dbReference type="GO" id="GO:0005737">
    <property type="term" value="C:cytoplasm"/>
    <property type="evidence" value="ECO:0007669"/>
    <property type="project" value="TreeGrafter"/>
</dbReference>
<dbReference type="PANTHER" id="PTHR48100:SF1">
    <property type="entry name" value="HISTIDINE PHOSPHATASE FAMILY PROTEIN-RELATED"/>
    <property type="match status" value="1"/>
</dbReference>
<dbReference type="Gene3D" id="3.40.50.1240">
    <property type="entry name" value="Phosphoglycerate mutase-like"/>
    <property type="match status" value="1"/>
</dbReference>
<organism evidence="1 2">
    <name type="scientific">Cytospora schulzeri</name>
    <dbReference type="NCBI Taxonomy" id="448051"/>
    <lineage>
        <taxon>Eukaryota</taxon>
        <taxon>Fungi</taxon>
        <taxon>Dikarya</taxon>
        <taxon>Ascomycota</taxon>
        <taxon>Pezizomycotina</taxon>
        <taxon>Sordariomycetes</taxon>
        <taxon>Sordariomycetidae</taxon>
        <taxon>Diaporthales</taxon>
        <taxon>Cytosporaceae</taxon>
        <taxon>Cytospora</taxon>
    </lineage>
</organism>
<evidence type="ECO:0000313" key="1">
    <source>
        <dbReference type="EMBL" id="ROW01233.1"/>
    </source>
</evidence>
<dbReference type="OrthoDB" id="5186267at2759"/>
<evidence type="ECO:0000313" key="2">
    <source>
        <dbReference type="Proteomes" id="UP000283895"/>
    </source>
</evidence>
<dbReference type="AlphaFoldDB" id="A0A423WCU2"/>
<gene>
    <name evidence="1" type="ORF">VMCG_05911</name>
</gene>
<proteinExistence type="predicted"/>
<dbReference type="EMBL" id="LKEA01000019">
    <property type="protein sequence ID" value="ROW01233.1"/>
    <property type="molecule type" value="Genomic_DNA"/>
</dbReference>
<dbReference type="Proteomes" id="UP000283895">
    <property type="component" value="Unassembled WGS sequence"/>
</dbReference>
<dbReference type="SUPFAM" id="SSF53254">
    <property type="entry name" value="Phosphoglycerate mutase-like"/>
    <property type="match status" value="1"/>
</dbReference>
<dbReference type="InterPro" id="IPR050275">
    <property type="entry name" value="PGM_Phosphatase"/>
</dbReference>
<dbReference type="InterPro" id="IPR013078">
    <property type="entry name" value="His_Pase_superF_clade-1"/>
</dbReference>
<name>A0A423WCU2_9PEZI</name>
<dbReference type="InterPro" id="IPR029033">
    <property type="entry name" value="His_PPase_superfam"/>
</dbReference>
<dbReference type="PANTHER" id="PTHR48100">
    <property type="entry name" value="BROAD-SPECIFICITY PHOSPHATASE YOR283W-RELATED"/>
    <property type="match status" value="1"/>
</dbReference>
<accession>A0A423WCU2</accession>
<dbReference type="CDD" id="cd07067">
    <property type="entry name" value="HP_PGM_like"/>
    <property type="match status" value="1"/>
</dbReference>
<sequence>MDSPTSAWNYYYDTNVSQPLNSVVNDKEEPEIKLDASNIRPRSGDFEQVNAALARTTNENKLIYIYTLRHGRAAHNEQSNRFSKSIAWRFFAGIRTNFDPRLTKDGIDEAKMAGQILKGLVDAEGAPRPMKVYTSPLSRCVQTAMHTIKELQLGPGVSLSVREGLREWKGYGQYHQSDRRGSVSDLLALVDGLNGSLGMEIRPEIDPGLLQQSQQEAMEDELKGLGSETFTDVDIRLRRILDEIFEVEQPGSCVMLVLHNRCNKSLLRLMGHSQDEVHNFDIENCAILSYLVKRTRLTDDEVRAREWNDRVGGCQQIYDQTIALGDKEQQHQLAAEEVKRLSAGEFQRLESYLISEKERGDVWAVSAVEDLYNCREGT</sequence>
<reference evidence="1 2" key="1">
    <citation type="submission" date="2015-09" db="EMBL/GenBank/DDBJ databases">
        <title>Host preference determinants of Valsa canker pathogens revealed by comparative genomics.</title>
        <authorList>
            <person name="Yin Z."/>
            <person name="Huang L."/>
        </authorList>
    </citation>
    <scope>NUCLEOTIDE SEQUENCE [LARGE SCALE GENOMIC DNA]</scope>
    <source>
        <strain evidence="1 2">03-1</strain>
    </source>
</reference>
<protein>
    <submittedName>
        <fullName evidence="1">Uncharacterized protein</fullName>
    </submittedName>
</protein>
<keyword evidence="2" id="KW-1185">Reference proteome</keyword>